<dbReference type="Proteomes" id="UP001213000">
    <property type="component" value="Unassembled WGS sequence"/>
</dbReference>
<keyword evidence="2" id="KW-1185">Reference proteome</keyword>
<reference evidence="1" key="1">
    <citation type="submission" date="2022-07" db="EMBL/GenBank/DDBJ databases">
        <title>Genome Sequence of Leucocoprinus birnbaumii.</title>
        <authorList>
            <person name="Buettner E."/>
        </authorList>
    </citation>
    <scope>NUCLEOTIDE SEQUENCE</scope>
    <source>
        <strain evidence="1">VT141</strain>
    </source>
</reference>
<dbReference type="AlphaFoldDB" id="A0AAD5VGM6"/>
<evidence type="ECO:0000313" key="1">
    <source>
        <dbReference type="EMBL" id="KAJ3556863.1"/>
    </source>
</evidence>
<proteinExistence type="predicted"/>
<dbReference type="Gene3D" id="3.80.10.10">
    <property type="entry name" value="Ribonuclease Inhibitor"/>
    <property type="match status" value="1"/>
</dbReference>
<dbReference type="SUPFAM" id="SSF52047">
    <property type="entry name" value="RNI-like"/>
    <property type="match status" value="1"/>
</dbReference>
<sequence length="427" mass="49056">MNPGLASLDINLDALDEHSAAQLNSLPSKFSLSSTSSGPCNLSIEFGCIDFRYPCRPTPLDRWYGLRELDLQHAVPESFFYVSHLPHLRVFAIKKFSESYNVDHERFASNLLPFPELQHLEIQDIALNSSYQLLPLLRCSKITSLTMLQDLNIPSNEFSIVSREEDFTSFVEGVGRHCNPAYLRTLHFTTRAPISLCVGFSTLVAPLQQFSLLKSFKMRTRMCPWVSSQDATWIGENWPNIRTLCINPSDYIERFRRPRSKLSVLSSLAHACCELRHLELEIDAENFCERSELLKSLALPDGSSQTNAPTLKELHVRYSPIKNRDKKLVAAYLNLIFPNLETLTARPHSYTIADFRNRWNRIANNLLPEIRREIEEIDMNGVSDVEGELCHRRYQYMKDVEVISDAEEDDSQDKRPILSLCDYYLSE</sequence>
<protein>
    <submittedName>
        <fullName evidence="1">Uncharacterized protein</fullName>
    </submittedName>
</protein>
<organism evidence="1 2">
    <name type="scientific">Leucocoprinus birnbaumii</name>
    <dbReference type="NCBI Taxonomy" id="56174"/>
    <lineage>
        <taxon>Eukaryota</taxon>
        <taxon>Fungi</taxon>
        <taxon>Dikarya</taxon>
        <taxon>Basidiomycota</taxon>
        <taxon>Agaricomycotina</taxon>
        <taxon>Agaricomycetes</taxon>
        <taxon>Agaricomycetidae</taxon>
        <taxon>Agaricales</taxon>
        <taxon>Agaricineae</taxon>
        <taxon>Agaricaceae</taxon>
        <taxon>Leucocoprinus</taxon>
    </lineage>
</organism>
<evidence type="ECO:0000313" key="2">
    <source>
        <dbReference type="Proteomes" id="UP001213000"/>
    </source>
</evidence>
<accession>A0AAD5VGM6</accession>
<gene>
    <name evidence="1" type="ORF">NP233_g11882</name>
</gene>
<name>A0AAD5VGM6_9AGAR</name>
<comment type="caution">
    <text evidence="1">The sequence shown here is derived from an EMBL/GenBank/DDBJ whole genome shotgun (WGS) entry which is preliminary data.</text>
</comment>
<dbReference type="EMBL" id="JANIEX010001537">
    <property type="protein sequence ID" value="KAJ3556863.1"/>
    <property type="molecule type" value="Genomic_DNA"/>
</dbReference>
<dbReference type="InterPro" id="IPR032675">
    <property type="entry name" value="LRR_dom_sf"/>
</dbReference>